<gene>
    <name evidence="3" type="ORF">Adt_23761</name>
</gene>
<feature type="region of interest" description="Disordered" evidence="2">
    <location>
        <begin position="34"/>
        <end position="56"/>
    </location>
</feature>
<protein>
    <submittedName>
        <fullName evidence="3">Uncharacterized protein</fullName>
    </submittedName>
</protein>
<dbReference type="EMBL" id="JBFOLK010000007">
    <property type="protein sequence ID" value="KAL2498211.1"/>
    <property type="molecule type" value="Genomic_DNA"/>
</dbReference>
<keyword evidence="4" id="KW-1185">Reference proteome</keyword>
<name>A0ABD1SCL1_9LAMI</name>
<reference evidence="4" key="1">
    <citation type="submission" date="2024-07" db="EMBL/GenBank/DDBJ databases">
        <title>Two chromosome-level genome assemblies of Korean endemic species Abeliophyllum distichum and Forsythia ovata (Oleaceae).</title>
        <authorList>
            <person name="Jang H."/>
        </authorList>
    </citation>
    <scope>NUCLEOTIDE SEQUENCE [LARGE SCALE GENOMIC DNA]</scope>
</reference>
<comment type="caution">
    <text evidence="3">The sequence shown here is derived from an EMBL/GenBank/DDBJ whole genome shotgun (WGS) entry which is preliminary data.</text>
</comment>
<evidence type="ECO:0000256" key="1">
    <source>
        <dbReference type="SAM" id="Coils"/>
    </source>
</evidence>
<dbReference type="Proteomes" id="UP001604336">
    <property type="component" value="Unassembled WGS sequence"/>
</dbReference>
<keyword evidence="1" id="KW-0175">Coiled coil</keyword>
<evidence type="ECO:0000313" key="3">
    <source>
        <dbReference type="EMBL" id="KAL2498211.1"/>
    </source>
</evidence>
<proteinExistence type="predicted"/>
<organism evidence="3 4">
    <name type="scientific">Abeliophyllum distichum</name>
    <dbReference type="NCBI Taxonomy" id="126358"/>
    <lineage>
        <taxon>Eukaryota</taxon>
        <taxon>Viridiplantae</taxon>
        <taxon>Streptophyta</taxon>
        <taxon>Embryophyta</taxon>
        <taxon>Tracheophyta</taxon>
        <taxon>Spermatophyta</taxon>
        <taxon>Magnoliopsida</taxon>
        <taxon>eudicotyledons</taxon>
        <taxon>Gunneridae</taxon>
        <taxon>Pentapetalae</taxon>
        <taxon>asterids</taxon>
        <taxon>lamiids</taxon>
        <taxon>Lamiales</taxon>
        <taxon>Oleaceae</taxon>
        <taxon>Forsythieae</taxon>
        <taxon>Abeliophyllum</taxon>
    </lineage>
</organism>
<dbReference type="AlphaFoldDB" id="A0ABD1SCL1"/>
<accession>A0ABD1SCL1</accession>
<sequence length="134" mass="14977">MDDLLEANLTGIIKAVGVQMRTLSSYNELKKYCRGPRKGQRREQTAGKKTSSHHSVVARTFEEAEANKVKIAMLNTNLEASDRRRLDVEATSADLLAEKKSLEENLENAKAEYTANFHNTGAYSNFSNYFTSIG</sequence>
<evidence type="ECO:0000256" key="2">
    <source>
        <dbReference type="SAM" id="MobiDB-lite"/>
    </source>
</evidence>
<feature type="coiled-coil region" evidence="1">
    <location>
        <begin position="85"/>
        <end position="119"/>
    </location>
</feature>
<evidence type="ECO:0000313" key="4">
    <source>
        <dbReference type="Proteomes" id="UP001604336"/>
    </source>
</evidence>